<dbReference type="RefSeq" id="WP_145212046.1">
    <property type="nucleotide sequence ID" value="NZ_CP036432.1"/>
</dbReference>
<gene>
    <name evidence="2" type="ORF">TBK1r_31100</name>
</gene>
<sequence length="76" mass="8390">MTHPETNDDRRQYLIRTGRYMLLGGLSVLSLNLIDRALRGGCVRLESPCQSCELFKACELSKAAEARQSTSEGNAS</sequence>
<keyword evidence="1" id="KW-0812">Transmembrane</keyword>
<evidence type="ECO:0000256" key="1">
    <source>
        <dbReference type="SAM" id="Phobius"/>
    </source>
</evidence>
<name>A0ABX5XQ83_9BACT</name>
<evidence type="ECO:0000313" key="3">
    <source>
        <dbReference type="Proteomes" id="UP000318081"/>
    </source>
</evidence>
<protein>
    <submittedName>
        <fullName evidence="2">Uncharacterized protein</fullName>
    </submittedName>
</protein>
<evidence type="ECO:0000313" key="2">
    <source>
        <dbReference type="EMBL" id="QDV84165.1"/>
    </source>
</evidence>
<accession>A0ABX5XQ83</accession>
<reference evidence="2 3" key="1">
    <citation type="submission" date="2019-02" db="EMBL/GenBank/DDBJ databases">
        <title>Deep-cultivation of Planctomycetes and their phenomic and genomic characterization uncovers novel biology.</title>
        <authorList>
            <person name="Wiegand S."/>
            <person name="Jogler M."/>
            <person name="Boedeker C."/>
            <person name="Pinto D."/>
            <person name="Vollmers J."/>
            <person name="Rivas-Marin E."/>
            <person name="Kohn T."/>
            <person name="Peeters S.H."/>
            <person name="Heuer A."/>
            <person name="Rast P."/>
            <person name="Oberbeckmann S."/>
            <person name="Bunk B."/>
            <person name="Jeske O."/>
            <person name="Meyerdierks A."/>
            <person name="Storesund J.E."/>
            <person name="Kallscheuer N."/>
            <person name="Luecker S."/>
            <person name="Lage O.M."/>
            <person name="Pohl T."/>
            <person name="Merkel B.J."/>
            <person name="Hornburger P."/>
            <person name="Mueller R.-W."/>
            <person name="Bruemmer F."/>
            <person name="Labrenz M."/>
            <person name="Spormann A.M."/>
            <person name="Op den Camp H."/>
            <person name="Overmann J."/>
            <person name="Amann R."/>
            <person name="Jetten M.S.M."/>
            <person name="Mascher T."/>
            <person name="Medema M.H."/>
            <person name="Devos D.P."/>
            <person name="Kaster A.-K."/>
            <person name="Ovreas L."/>
            <person name="Rohde M."/>
            <person name="Galperin M.Y."/>
            <person name="Jogler C."/>
        </authorList>
    </citation>
    <scope>NUCLEOTIDE SEQUENCE [LARGE SCALE GENOMIC DNA]</scope>
    <source>
        <strain evidence="2 3">TBK1r</strain>
    </source>
</reference>
<feature type="transmembrane region" description="Helical" evidence="1">
    <location>
        <begin position="20"/>
        <end position="38"/>
    </location>
</feature>
<dbReference type="Proteomes" id="UP000318081">
    <property type="component" value="Chromosome"/>
</dbReference>
<proteinExistence type="predicted"/>
<dbReference type="EMBL" id="CP036432">
    <property type="protein sequence ID" value="QDV84165.1"/>
    <property type="molecule type" value="Genomic_DNA"/>
</dbReference>
<keyword evidence="1" id="KW-1133">Transmembrane helix</keyword>
<keyword evidence="1" id="KW-0472">Membrane</keyword>
<organism evidence="2 3">
    <name type="scientific">Stieleria magnilauensis</name>
    <dbReference type="NCBI Taxonomy" id="2527963"/>
    <lineage>
        <taxon>Bacteria</taxon>
        <taxon>Pseudomonadati</taxon>
        <taxon>Planctomycetota</taxon>
        <taxon>Planctomycetia</taxon>
        <taxon>Pirellulales</taxon>
        <taxon>Pirellulaceae</taxon>
        <taxon>Stieleria</taxon>
    </lineage>
</organism>
<keyword evidence="3" id="KW-1185">Reference proteome</keyword>